<dbReference type="Proteomes" id="UP001327560">
    <property type="component" value="Chromosome 8"/>
</dbReference>
<dbReference type="EMBL" id="CP136897">
    <property type="protein sequence ID" value="WOL16756.1"/>
    <property type="molecule type" value="Genomic_DNA"/>
</dbReference>
<accession>A0AAQ3QPI6</accession>
<evidence type="ECO:0000313" key="3">
    <source>
        <dbReference type="Proteomes" id="UP001327560"/>
    </source>
</evidence>
<gene>
    <name evidence="2" type="ORF">Cni_G25544</name>
</gene>
<feature type="compositionally biased region" description="Basic and acidic residues" evidence="1">
    <location>
        <begin position="78"/>
        <end position="101"/>
    </location>
</feature>
<proteinExistence type="predicted"/>
<sequence length="117" mass="12855">MSPLCARVDCPTVCEYVIHTYGHNYNKINTMKLLSMRVAKAAVEHSELEYKLSPGESDATCIRQYGDTLADLKKGRDTAKADTSVEHHGQAERLLEEDGGQHARAQQNSPGPSVKGK</sequence>
<keyword evidence="3" id="KW-1185">Reference proteome</keyword>
<protein>
    <submittedName>
        <fullName evidence="2">Uncharacterized protein</fullName>
    </submittedName>
</protein>
<reference evidence="2 3" key="1">
    <citation type="submission" date="2023-10" db="EMBL/GenBank/DDBJ databases">
        <title>Chromosome-scale genome assembly provides insights into flower coloration mechanisms of Canna indica.</title>
        <authorList>
            <person name="Li C."/>
        </authorList>
    </citation>
    <scope>NUCLEOTIDE SEQUENCE [LARGE SCALE GENOMIC DNA]</scope>
    <source>
        <tissue evidence="2">Flower</tissue>
    </source>
</reference>
<name>A0AAQ3QPI6_9LILI</name>
<evidence type="ECO:0000256" key="1">
    <source>
        <dbReference type="SAM" id="MobiDB-lite"/>
    </source>
</evidence>
<dbReference type="AlphaFoldDB" id="A0AAQ3QPI6"/>
<organism evidence="2 3">
    <name type="scientific">Canna indica</name>
    <name type="common">Indian-shot</name>
    <dbReference type="NCBI Taxonomy" id="4628"/>
    <lineage>
        <taxon>Eukaryota</taxon>
        <taxon>Viridiplantae</taxon>
        <taxon>Streptophyta</taxon>
        <taxon>Embryophyta</taxon>
        <taxon>Tracheophyta</taxon>
        <taxon>Spermatophyta</taxon>
        <taxon>Magnoliopsida</taxon>
        <taxon>Liliopsida</taxon>
        <taxon>Zingiberales</taxon>
        <taxon>Cannaceae</taxon>
        <taxon>Canna</taxon>
    </lineage>
</organism>
<feature type="region of interest" description="Disordered" evidence="1">
    <location>
        <begin position="78"/>
        <end position="117"/>
    </location>
</feature>
<evidence type="ECO:0000313" key="2">
    <source>
        <dbReference type="EMBL" id="WOL16756.1"/>
    </source>
</evidence>